<dbReference type="InterPro" id="IPR026444">
    <property type="entry name" value="Secre_tail"/>
</dbReference>
<keyword evidence="1" id="KW-0732">Signal</keyword>
<dbReference type="RefSeq" id="WP_378169705.1">
    <property type="nucleotide sequence ID" value="NZ_JBHRYO010000002.1"/>
</dbReference>
<protein>
    <submittedName>
        <fullName evidence="3">T9SS type A sorting domain-containing protein</fullName>
    </submittedName>
</protein>
<dbReference type="NCBIfam" id="TIGR04183">
    <property type="entry name" value="Por_Secre_tail"/>
    <property type="match status" value="1"/>
</dbReference>
<evidence type="ECO:0000256" key="1">
    <source>
        <dbReference type="ARBA" id="ARBA00022729"/>
    </source>
</evidence>
<sequence>MKKQISLVLLFVTLGFFLSKSQALSLFTPFPFPQAQCNNLAGNYSNQWKPSHGSPNVLNVGCGNNVVRLYSKNQSITERKSEGIFIDLNNIGITLTPQKKYKIIITYRYSFPNNPYNAINFDAYFANDMVEKSNNNCEEEKEPTVSDKIKILSFATGESLSDTYPCQVKSVEKGQIVIGKSYKYLWITSNLNNSTPGLREYVDIDKVELYLDGDNGSTGGTSGGTVEIVASDLKVPCSSTAPITFKAVTSSTPLNNNYSWEFEKGWSKNGAPVSLSSGNSDFVTVTPTDPTVLPGYVKLVLRMNGQLFVRGVYVKRKEIDEANILKIIEGIRSTSVYPATIDYSINLENQQSVYWSSSDTSVADVAVSIMNPAKVILKKPGQFVLSVKVFDFCGQSKTFSIDVDTENLPLGPNGNIFARKNETKMYKVFPNPASDVVNIKLVGSGLQDDIEKNYRAELFNALGVKVKEIALKKDIELMSVTGLIQGVYTLKIYTNSKVEEHQLIVK</sequence>
<evidence type="ECO:0000313" key="3">
    <source>
        <dbReference type="EMBL" id="MFC3755181.1"/>
    </source>
</evidence>
<evidence type="ECO:0000259" key="2">
    <source>
        <dbReference type="Pfam" id="PF18962"/>
    </source>
</evidence>
<dbReference type="Pfam" id="PF18962">
    <property type="entry name" value="Por_Secre_tail"/>
    <property type="match status" value="1"/>
</dbReference>
<evidence type="ECO:0000313" key="4">
    <source>
        <dbReference type="Proteomes" id="UP001595735"/>
    </source>
</evidence>
<name>A0ABV7XS54_9FLAO</name>
<gene>
    <name evidence="3" type="ORF">ACFONJ_04270</name>
</gene>
<comment type="caution">
    <text evidence="3">The sequence shown here is derived from an EMBL/GenBank/DDBJ whole genome shotgun (WGS) entry which is preliminary data.</text>
</comment>
<dbReference type="EMBL" id="JBHRYO010000002">
    <property type="protein sequence ID" value="MFC3755181.1"/>
    <property type="molecule type" value="Genomic_DNA"/>
</dbReference>
<organism evidence="3 4">
    <name type="scientific">Chryseobacterium tructae</name>
    <dbReference type="NCBI Taxonomy" id="1037380"/>
    <lineage>
        <taxon>Bacteria</taxon>
        <taxon>Pseudomonadati</taxon>
        <taxon>Bacteroidota</taxon>
        <taxon>Flavobacteriia</taxon>
        <taxon>Flavobacteriales</taxon>
        <taxon>Weeksellaceae</taxon>
        <taxon>Chryseobacterium group</taxon>
        <taxon>Chryseobacterium</taxon>
    </lineage>
</organism>
<feature type="domain" description="Secretion system C-terminal sorting" evidence="2">
    <location>
        <begin position="428"/>
        <end position="505"/>
    </location>
</feature>
<dbReference type="Proteomes" id="UP001595735">
    <property type="component" value="Unassembled WGS sequence"/>
</dbReference>
<keyword evidence="4" id="KW-1185">Reference proteome</keyword>
<proteinExistence type="predicted"/>
<reference evidence="4" key="1">
    <citation type="journal article" date="2019" name="Int. J. Syst. Evol. Microbiol.">
        <title>The Global Catalogue of Microorganisms (GCM) 10K type strain sequencing project: providing services to taxonomists for standard genome sequencing and annotation.</title>
        <authorList>
            <consortium name="The Broad Institute Genomics Platform"/>
            <consortium name="The Broad Institute Genome Sequencing Center for Infectious Disease"/>
            <person name="Wu L."/>
            <person name="Ma J."/>
        </authorList>
    </citation>
    <scope>NUCLEOTIDE SEQUENCE [LARGE SCALE GENOMIC DNA]</scope>
    <source>
        <strain evidence="4">CECT 7798</strain>
    </source>
</reference>
<accession>A0ABV7XS54</accession>